<dbReference type="Gene3D" id="1.10.3430.10">
    <property type="entry name" value="Ammonium transporter AmtB like domains"/>
    <property type="match status" value="1"/>
</dbReference>
<dbReference type="EMBL" id="DS113757">
    <property type="protein sequence ID" value="EAX96467.1"/>
    <property type="molecule type" value="Genomic_DNA"/>
</dbReference>
<dbReference type="OrthoDB" id="534912at2759"/>
<feature type="signal peptide" evidence="8">
    <location>
        <begin position="1"/>
        <end position="17"/>
    </location>
</feature>
<feature type="chain" id="PRO_5002643619" evidence="8">
    <location>
        <begin position="18"/>
        <end position="403"/>
    </location>
</feature>
<dbReference type="InterPro" id="IPR002229">
    <property type="entry name" value="RhesusRHD"/>
</dbReference>
<evidence type="ECO:0000256" key="4">
    <source>
        <dbReference type="ARBA" id="ARBA00022989"/>
    </source>
</evidence>
<dbReference type="FunFam" id="1.10.3430.10:FF:000028">
    <property type="entry name" value="Ammonium Transporter Family protein"/>
    <property type="match status" value="1"/>
</dbReference>
<feature type="region of interest" description="Disordered" evidence="6">
    <location>
        <begin position="384"/>
        <end position="403"/>
    </location>
</feature>
<dbReference type="RefSeq" id="XP_001309397.1">
    <property type="nucleotide sequence ID" value="XM_001309396.1"/>
</dbReference>
<feature type="transmembrane region" description="Helical" evidence="7">
    <location>
        <begin position="335"/>
        <end position="363"/>
    </location>
</feature>
<dbReference type="SUPFAM" id="SSF111352">
    <property type="entry name" value="Ammonium transporter"/>
    <property type="match status" value="1"/>
</dbReference>
<reference evidence="10" key="1">
    <citation type="submission" date="2006-10" db="EMBL/GenBank/DDBJ databases">
        <authorList>
            <person name="Amadeo P."/>
            <person name="Zhao Q."/>
            <person name="Wortman J."/>
            <person name="Fraser-Liggett C."/>
            <person name="Carlton J."/>
        </authorList>
    </citation>
    <scope>NUCLEOTIDE SEQUENCE</scope>
    <source>
        <strain evidence="10">G3</strain>
    </source>
</reference>
<evidence type="ECO:0000256" key="8">
    <source>
        <dbReference type="SAM" id="SignalP"/>
    </source>
</evidence>
<feature type="transmembrane region" description="Helical" evidence="7">
    <location>
        <begin position="192"/>
        <end position="211"/>
    </location>
</feature>
<feature type="transmembrane region" description="Helical" evidence="7">
    <location>
        <begin position="152"/>
        <end position="172"/>
    </location>
</feature>
<dbReference type="Proteomes" id="UP000001542">
    <property type="component" value="Unassembled WGS sequence"/>
</dbReference>
<dbReference type="InterPro" id="IPR029020">
    <property type="entry name" value="Ammonium/urea_transptr"/>
</dbReference>
<dbReference type="KEGG" id="tva:4754240"/>
<dbReference type="AlphaFoldDB" id="A2FF54"/>
<feature type="compositionally biased region" description="Basic and acidic residues" evidence="6">
    <location>
        <begin position="391"/>
        <end position="403"/>
    </location>
</feature>
<feature type="transmembrane region" description="Helical" evidence="7">
    <location>
        <begin position="309"/>
        <end position="329"/>
    </location>
</feature>
<comment type="similarity">
    <text evidence="2">Belongs to the ammonium transporter (TC 2.A.49) family. Rh subfamily.</text>
</comment>
<dbReference type="InterPro" id="IPR024041">
    <property type="entry name" value="NH4_transpt_AmtB-like_dom"/>
</dbReference>
<dbReference type="GO" id="GO:0008519">
    <property type="term" value="F:ammonium channel activity"/>
    <property type="evidence" value="ECO:0000318"/>
    <property type="project" value="GO_Central"/>
</dbReference>
<feature type="domain" description="Ammonium transporter AmtB-like" evidence="9">
    <location>
        <begin position="14"/>
        <end position="331"/>
    </location>
</feature>
<evidence type="ECO:0000313" key="11">
    <source>
        <dbReference type="Proteomes" id="UP000001542"/>
    </source>
</evidence>
<dbReference type="PANTHER" id="PTHR11730">
    <property type="entry name" value="AMMONIUM TRANSPORTER"/>
    <property type="match status" value="1"/>
</dbReference>
<dbReference type="VEuPathDB" id="TrichDB:TVAGG3_0612970"/>
<dbReference type="SMR" id="A2FF54"/>
<proteinExistence type="inferred from homology"/>
<reference evidence="10" key="2">
    <citation type="journal article" date="2007" name="Science">
        <title>Draft genome sequence of the sexually transmitted pathogen Trichomonas vaginalis.</title>
        <authorList>
            <person name="Carlton J.M."/>
            <person name="Hirt R.P."/>
            <person name="Silva J.C."/>
            <person name="Delcher A.L."/>
            <person name="Schatz M."/>
            <person name="Zhao Q."/>
            <person name="Wortman J.R."/>
            <person name="Bidwell S.L."/>
            <person name="Alsmark U.C.M."/>
            <person name="Besteiro S."/>
            <person name="Sicheritz-Ponten T."/>
            <person name="Noel C.J."/>
            <person name="Dacks J.B."/>
            <person name="Foster P.G."/>
            <person name="Simillion C."/>
            <person name="Van de Peer Y."/>
            <person name="Miranda-Saavedra D."/>
            <person name="Barton G.J."/>
            <person name="Westrop G.D."/>
            <person name="Mueller S."/>
            <person name="Dessi D."/>
            <person name="Fiori P.L."/>
            <person name="Ren Q."/>
            <person name="Paulsen I."/>
            <person name="Zhang H."/>
            <person name="Bastida-Corcuera F.D."/>
            <person name="Simoes-Barbosa A."/>
            <person name="Brown M.T."/>
            <person name="Hayes R.D."/>
            <person name="Mukherjee M."/>
            <person name="Okumura C.Y."/>
            <person name="Schneider R."/>
            <person name="Smith A.J."/>
            <person name="Vanacova S."/>
            <person name="Villalvazo M."/>
            <person name="Haas B.J."/>
            <person name="Pertea M."/>
            <person name="Feldblyum T.V."/>
            <person name="Utterback T.R."/>
            <person name="Shu C.L."/>
            <person name="Osoegawa K."/>
            <person name="de Jong P.J."/>
            <person name="Hrdy I."/>
            <person name="Horvathova L."/>
            <person name="Zubacova Z."/>
            <person name="Dolezal P."/>
            <person name="Malik S.B."/>
            <person name="Logsdon J.M. Jr."/>
            <person name="Henze K."/>
            <person name="Gupta A."/>
            <person name="Wang C.C."/>
            <person name="Dunne R.L."/>
            <person name="Upcroft J.A."/>
            <person name="Upcroft P."/>
            <person name="White O."/>
            <person name="Salzberg S.L."/>
            <person name="Tang P."/>
            <person name="Chiu C.-H."/>
            <person name="Lee Y.-S."/>
            <person name="Embley T.M."/>
            <person name="Coombs G.H."/>
            <person name="Mottram J.C."/>
            <person name="Tachezy J."/>
            <person name="Fraser-Liggett C.M."/>
            <person name="Johnson P.J."/>
        </authorList>
    </citation>
    <scope>NUCLEOTIDE SEQUENCE [LARGE SCALE GENOMIC DNA]</scope>
    <source>
        <strain evidence="10">G3</strain>
    </source>
</reference>
<feature type="transmembrane region" description="Helical" evidence="7">
    <location>
        <begin position="59"/>
        <end position="82"/>
    </location>
</feature>
<dbReference type="VEuPathDB" id="TrichDB:TVAG_024780"/>
<evidence type="ECO:0000256" key="6">
    <source>
        <dbReference type="SAM" id="MobiDB-lite"/>
    </source>
</evidence>
<dbReference type="PRINTS" id="PR00342">
    <property type="entry name" value="RHESUSRHD"/>
</dbReference>
<dbReference type="InParanoid" id="A2FF54"/>
<comment type="subcellular location">
    <subcellularLocation>
        <location evidence="1">Membrane</location>
        <topology evidence="1">Multi-pass membrane protein</topology>
    </subcellularLocation>
</comment>
<dbReference type="OMA" id="IHVFATY"/>
<dbReference type="PANTHER" id="PTHR11730:SF60">
    <property type="entry name" value="RH50, ISOFORM D"/>
    <property type="match status" value="1"/>
</dbReference>
<gene>
    <name evidence="10" type="ORF">TVAG_024780</name>
</gene>
<feature type="transmembrane region" description="Helical" evidence="7">
    <location>
        <begin position="32"/>
        <end position="52"/>
    </location>
</feature>
<feature type="transmembrane region" description="Helical" evidence="7">
    <location>
        <begin position="276"/>
        <end position="297"/>
    </location>
</feature>
<keyword evidence="4 7" id="KW-1133">Transmembrane helix</keyword>
<evidence type="ECO:0000256" key="5">
    <source>
        <dbReference type="ARBA" id="ARBA00023136"/>
    </source>
</evidence>
<dbReference type="GO" id="GO:0005886">
    <property type="term" value="C:plasma membrane"/>
    <property type="evidence" value="ECO:0000318"/>
    <property type="project" value="GO_Central"/>
</dbReference>
<dbReference type="eggNOG" id="KOG3796">
    <property type="taxonomic scope" value="Eukaryota"/>
</dbReference>
<evidence type="ECO:0000259" key="9">
    <source>
        <dbReference type="Pfam" id="PF00909"/>
    </source>
</evidence>
<name>A2FF54_TRIV3</name>
<evidence type="ECO:0000256" key="3">
    <source>
        <dbReference type="ARBA" id="ARBA00022692"/>
    </source>
</evidence>
<keyword evidence="3 7" id="KW-0812">Transmembrane</keyword>
<evidence type="ECO:0000313" key="10">
    <source>
        <dbReference type="EMBL" id="EAX96467.1"/>
    </source>
</evidence>
<dbReference type="GO" id="GO:0097272">
    <property type="term" value="P:ammonium homeostasis"/>
    <property type="evidence" value="ECO:0000318"/>
    <property type="project" value="GO_Central"/>
</dbReference>
<sequence length="403" mass="44218">MFLFLLSLVSCNGPALDTRVVAAANFDTESIYPKVVDVWFMTILIAFLMMFIKKFEWGVMLATLLSSATVFIFYAFLKAVAVGHDGHREFTERIAAEAVLAAIAYAISIGVFVGTIKYWQYIMVGIVFSCGFYLVDWLIISEKVIKGCVDPGGAIAVHMFACYFGIGVALAVQEKRVVGVEYRFTTHSINWLWLAVTLLFVLWPSFTSIFWKGKEAWEDVITTYMAGLGSIISAYFAELACKKGGKIDPLIYAVALLGGCVGISTSLFIVGPWGGLLVGVISGIVSVCSFNYLHPVLQKKLGIGDVMGVHNLHGVCSWVATFVGLIGAYCKKFPGIWTLVGALISFSVSLIFGLIGGALCRLLKFGEIPNERFMLDRGDFIFPESEGSDNEEPKKREEQVNEL</sequence>
<keyword evidence="5 7" id="KW-0472">Membrane</keyword>
<feature type="transmembrane region" description="Helical" evidence="7">
    <location>
        <begin position="121"/>
        <end position="140"/>
    </location>
</feature>
<evidence type="ECO:0000256" key="1">
    <source>
        <dbReference type="ARBA" id="ARBA00004141"/>
    </source>
</evidence>
<protein>
    <submittedName>
        <fullName evidence="10">Ammonium Transporter Family protein</fullName>
    </submittedName>
</protein>
<dbReference type="Pfam" id="PF00909">
    <property type="entry name" value="Ammonium_transp"/>
    <property type="match status" value="1"/>
</dbReference>
<dbReference type="STRING" id="5722.A2FF54"/>
<keyword evidence="11" id="KW-1185">Reference proteome</keyword>
<feature type="transmembrane region" description="Helical" evidence="7">
    <location>
        <begin position="250"/>
        <end position="270"/>
    </location>
</feature>
<feature type="transmembrane region" description="Helical" evidence="7">
    <location>
        <begin position="94"/>
        <end position="114"/>
    </location>
</feature>
<evidence type="ECO:0000256" key="7">
    <source>
        <dbReference type="SAM" id="Phobius"/>
    </source>
</evidence>
<accession>A2FF54</accession>
<keyword evidence="8" id="KW-0732">Signal</keyword>
<dbReference type="GO" id="GO:0072488">
    <property type="term" value="P:ammonium transmembrane transport"/>
    <property type="evidence" value="ECO:0000318"/>
    <property type="project" value="GO_Central"/>
</dbReference>
<feature type="transmembrane region" description="Helical" evidence="7">
    <location>
        <begin position="223"/>
        <end position="241"/>
    </location>
</feature>
<organism evidence="10 11">
    <name type="scientific">Trichomonas vaginalis (strain ATCC PRA-98 / G3)</name>
    <dbReference type="NCBI Taxonomy" id="412133"/>
    <lineage>
        <taxon>Eukaryota</taxon>
        <taxon>Metamonada</taxon>
        <taxon>Parabasalia</taxon>
        <taxon>Trichomonadida</taxon>
        <taxon>Trichomonadidae</taxon>
        <taxon>Trichomonas</taxon>
    </lineage>
</organism>
<evidence type="ECO:0000256" key="2">
    <source>
        <dbReference type="ARBA" id="ARBA00011036"/>
    </source>
</evidence>